<dbReference type="InParanoid" id="A0A316W696"/>
<dbReference type="SMART" id="SM00355">
    <property type="entry name" value="ZnF_C2H2"/>
    <property type="match status" value="2"/>
</dbReference>
<dbReference type="GO" id="GO:1990526">
    <property type="term" value="C:Ste12p-Dig1p-Dig2p complex"/>
    <property type="evidence" value="ECO:0007669"/>
    <property type="project" value="TreeGrafter"/>
</dbReference>
<evidence type="ECO:0000313" key="10">
    <source>
        <dbReference type="EMBL" id="PWN45409.1"/>
    </source>
</evidence>
<organism evidence="10 11">
    <name type="scientific">Ceraceosorus guamensis</name>
    <dbReference type="NCBI Taxonomy" id="1522189"/>
    <lineage>
        <taxon>Eukaryota</taxon>
        <taxon>Fungi</taxon>
        <taxon>Dikarya</taxon>
        <taxon>Basidiomycota</taxon>
        <taxon>Ustilaginomycotina</taxon>
        <taxon>Exobasidiomycetes</taxon>
        <taxon>Ceraceosorales</taxon>
        <taxon>Ceraceosoraceae</taxon>
        <taxon>Ceraceosorus</taxon>
    </lineage>
</organism>
<evidence type="ECO:0000256" key="5">
    <source>
        <dbReference type="ARBA" id="ARBA00022833"/>
    </source>
</evidence>
<evidence type="ECO:0000313" key="11">
    <source>
        <dbReference type="Proteomes" id="UP000245783"/>
    </source>
</evidence>
<evidence type="ECO:0000259" key="9">
    <source>
        <dbReference type="PROSITE" id="PS50157"/>
    </source>
</evidence>
<dbReference type="Proteomes" id="UP000245783">
    <property type="component" value="Unassembled WGS sequence"/>
</dbReference>
<evidence type="ECO:0000256" key="2">
    <source>
        <dbReference type="ARBA" id="ARBA00022723"/>
    </source>
</evidence>
<protein>
    <recommendedName>
        <fullName evidence="9">C2H2-type domain-containing protein</fullName>
    </recommendedName>
</protein>
<dbReference type="OrthoDB" id="654211at2759"/>
<sequence length="50" mass="6144">CGKRFKRMEHLKRHNRTHTQERPHRCPFPTCGKMFGRTDNLAQHLKTHYR</sequence>
<feature type="region of interest" description="Disordered" evidence="8">
    <location>
        <begin position="1"/>
        <end position="25"/>
    </location>
</feature>
<dbReference type="Gene3D" id="3.30.160.60">
    <property type="entry name" value="Classic Zinc Finger"/>
    <property type="match status" value="2"/>
</dbReference>
<accession>A0A316W696</accession>
<feature type="non-terminal residue" evidence="10">
    <location>
        <position position="1"/>
    </location>
</feature>
<dbReference type="GO" id="GO:0003700">
    <property type="term" value="F:DNA-binding transcription factor activity"/>
    <property type="evidence" value="ECO:0007669"/>
    <property type="project" value="TreeGrafter"/>
</dbReference>
<keyword evidence="2" id="KW-0479">Metal-binding</keyword>
<keyword evidence="5" id="KW-0862">Zinc</keyword>
<dbReference type="RefSeq" id="XP_025372569.1">
    <property type="nucleotide sequence ID" value="XM_025511471.1"/>
</dbReference>
<dbReference type="PROSITE" id="PS00028">
    <property type="entry name" value="ZINC_FINGER_C2H2_1"/>
    <property type="match status" value="1"/>
</dbReference>
<name>A0A316W696_9BASI</name>
<keyword evidence="4 7" id="KW-0863">Zinc-finger</keyword>
<feature type="domain" description="C2H2-type" evidence="9">
    <location>
        <begin position="1"/>
        <end position="23"/>
    </location>
</feature>
<dbReference type="InterPro" id="IPR013087">
    <property type="entry name" value="Znf_C2H2_type"/>
</dbReference>
<dbReference type="GO" id="GO:0008270">
    <property type="term" value="F:zinc ion binding"/>
    <property type="evidence" value="ECO:0007669"/>
    <property type="project" value="UniProtKB-KW"/>
</dbReference>
<dbReference type="GO" id="GO:1990527">
    <property type="term" value="C:Tec1p-Ste12p-Dig1p complex"/>
    <property type="evidence" value="ECO:0007669"/>
    <property type="project" value="TreeGrafter"/>
</dbReference>
<dbReference type="GO" id="GO:0005634">
    <property type="term" value="C:nucleus"/>
    <property type="evidence" value="ECO:0007669"/>
    <property type="project" value="UniProtKB-SubCell"/>
</dbReference>
<dbReference type="FunFam" id="3.30.160.60:FF:000446">
    <property type="entry name" value="Zinc finger protein"/>
    <property type="match status" value="1"/>
</dbReference>
<keyword evidence="6" id="KW-0539">Nucleus</keyword>
<dbReference type="STRING" id="1522189.A0A316W696"/>
<dbReference type="InterPro" id="IPR052127">
    <property type="entry name" value="STE12_transcription_factor"/>
</dbReference>
<reference evidence="10 11" key="1">
    <citation type="journal article" date="2018" name="Mol. Biol. Evol.">
        <title>Broad Genomic Sampling Reveals a Smut Pathogenic Ancestry of the Fungal Clade Ustilaginomycotina.</title>
        <authorList>
            <person name="Kijpornyongpan T."/>
            <person name="Mondo S.J."/>
            <person name="Barry K."/>
            <person name="Sandor L."/>
            <person name="Lee J."/>
            <person name="Lipzen A."/>
            <person name="Pangilinan J."/>
            <person name="LaButti K."/>
            <person name="Hainaut M."/>
            <person name="Henrissat B."/>
            <person name="Grigoriev I.V."/>
            <person name="Spatafora J.W."/>
            <person name="Aime M.C."/>
        </authorList>
    </citation>
    <scope>NUCLEOTIDE SEQUENCE [LARGE SCALE GENOMIC DNA]</scope>
    <source>
        <strain evidence="10 11">MCA 4658</strain>
    </source>
</reference>
<proteinExistence type="predicted"/>
<dbReference type="Pfam" id="PF00096">
    <property type="entry name" value="zf-C2H2"/>
    <property type="match status" value="2"/>
</dbReference>
<evidence type="ECO:0000256" key="8">
    <source>
        <dbReference type="SAM" id="MobiDB-lite"/>
    </source>
</evidence>
<keyword evidence="11" id="KW-1185">Reference proteome</keyword>
<dbReference type="PANTHER" id="PTHR47427:SF2">
    <property type="entry name" value="C2H2-TYPE DOMAIN-CONTAINING PROTEIN"/>
    <property type="match status" value="1"/>
</dbReference>
<dbReference type="EMBL" id="KZ819355">
    <property type="protein sequence ID" value="PWN45409.1"/>
    <property type="molecule type" value="Genomic_DNA"/>
</dbReference>
<feature type="non-terminal residue" evidence="10">
    <location>
        <position position="50"/>
    </location>
</feature>
<evidence type="ECO:0000256" key="4">
    <source>
        <dbReference type="ARBA" id="ARBA00022771"/>
    </source>
</evidence>
<evidence type="ECO:0000256" key="1">
    <source>
        <dbReference type="ARBA" id="ARBA00004123"/>
    </source>
</evidence>
<dbReference type="PANTHER" id="PTHR47427">
    <property type="entry name" value="PROTEIN STE12"/>
    <property type="match status" value="1"/>
</dbReference>
<dbReference type="AlphaFoldDB" id="A0A316W696"/>
<dbReference type="GeneID" id="37033341"/>
<evidence type="ECO:0000256" key="6">
    <source>
        <dbReference type="ARBA" id="ARBA00023242"/>
    </source>
</evidence>
<evidence type="ECO:0000256" key="3">
    <source>
        <dbReference type="ARBA" id="ARBA00022737"/>
    </source>
</evidence>
<comment type="subcellular location">
    <subcellularLocation>
        <location evidence="1">Nucleus</location>
    </subcellularLocation>
</comment>
<dbReference type="InterPro" id="IPR036236">
    <property type="entry name" value="Znf_C2H2_sf"/>
</dbReference>
<evidence type="ECO:0000256" key="7">
    <source>
        <dbReference type="PROSITE-ProRule" id="PRU00042"/>
    </source>
</evidence>
<dbReference type="PROSITE" id="PS50157">
    <property type="entry name" value="ZINC_FINGER_C2H2_2"/>
    <property type="match status" value="2"/>
</dbReference>
<gene>
    <name evidence="10" type="ORF">IE81DRAFT_276750</name>
</gene>
<dbReference type="SUPFAM" id="SSF57667">
    <property type="entry name" value="beta-beta-alpha zinc fingers"/>
    <property type="match status" value="1"/>
</dbReference>
<dbReference type="FunFam" id="3.30.160.60:FF:000100">
    <property type="entry name" value="Zinc finger 45-like"/>
    <property type="match status" value="1"/>
</dbReference>
<keyword evidence="3" id="KW-0677">Repeat</keyword>
<feature type="domain" description="C2H2-type" evidence="9">
    <location>
        <begin position="24"/>
        <end position="50"/>
    </location>
</feature>
<feature type="compositionally biased region" description="Basic residues" evidence="8">
    <location>
        <begin position="1"/>
        <end position="17"/>
    </location>
</feature>